<dbReference type="GO" id="GO:0005737">
    <property type="term" value="C:cytoplasm"/>
    <property type="evidence" value="ECO:0007669"/>
    <property type="project" value="UniProtKB-SubCell"/>
</dbReference>
<dbReference type="PROSITE" id="PS51883">
    <property type="entry name" value="OBG"/>
    <property type="match status" value="1"/>
</dbReference>
<dbReference type="InterPro" id="IPR036726">
    <property type="entry name" value="GTP1_OBG_dom_sf"/>
</dbReference>
<dbReference type="Gene3D" id="3.40.50.300">
    <property type="entry name" value="P-loop containing nucleotide triphosphate hydrolases"/>
    <property type="match status" value="1"/>
</dbReference>
<dbReference type="InterPro" id="IPR005225">
    <property type="entry name" value="Small_GTP-bd"/>
</dbReference>
<keyword evidence="7 8" id="KW-0342">GTP-binding</keyword>
<comment type="similarity">
    <text evidence="1 8">Belongs to the TRAFAC class OBG-HflX-like GTPase superfamily. OBG GTPase family.</text>
</comment>
<evidence type="ECO:0000259" key="11">
    <source>
        <dbReference type="PROSITE" id="PS51883"/>
    </source>
</evidence>
<evidence type="ECO:0000256" key="1">
    <source>
        <dbReference type="ARBA" id="ARBA00007699"/>
    </source>
</evidence>
<gene>
    <name evidence="12" type="primary">obgE</name>
    <name evidence="8" type="synonym">obg</name>
    <name evidence="12" type="ORF">JIN87_00890</name>
</gene>
<evidence type="ECO:0000256" key="8">
    <source>
        <dbReference type="HAMAP-Rule" id="MF_01454"/>
    </source>
</evidence>
<dbReference type="SUPFAM" id="SSF52540">
    <property type="entry name" value="P-loop containing nucleoside triphosphate hydrolases"/>
    <property type="match status" value="1"/>
</dbReference>
<comment type="function">
    <text evidence="8">An essential GTPase which binds GTP, GDP and possibly (p)ppGpp with moderate affinity, with high nucleotide exchange rates and a fairly low GTP hydrolysis rate. Plays a role in control of the cell cycle, stress response, ribosome biogenesis and in those bacteria that undergo differentiation, in morphogenesis control.</text>
</comment>
<evidence type="ECO:0000259" key="10">
    <source>
        <dbReference type="PROSITE" id="PS51710"/>
    </source>
</evidence>
<dbReference type="PANTHER" id="PTHR11702:SF31">
    <property type="entry name" value="MITOCHONDRIAL RIBOSOME-ASSOCIATED GTPASE 2"/>
    <property type="match status" value="1"/>
</dbReference>
<feature type="binding site" evidence="8">
    <location>
        <position position="192"/>
    </location>
    <ligand>
        <name>Mg(2+)</name>
        <dbReference type="ChEBI" id="CHEBI:18420"/>
    </ligand>
</feature>
<evidence type="ECO:0000256" key="5">
    <source>
        <dbReference type="ARBA" id="ARBA00022801"/>
    </source>
</evidence>
<evidence type="ECO:0000256" key="6">
    <source>
        <dbReference type="ARBA" id="ARBA00022842"/>
    </source>
</evidence>
<feature type="binding site" evidence="8">
    <location>
        <begin position="190"/>
        <end position="194"/>
    </location>
    <ligand>
        <name>GTP</name>
        <dbReference type="ChEBI" id="CHEBI:37565"/>
    </ligand>
</feature>
<keyword evidence="3 8" id="KW-0479">Metal-binding</keyword>
<dbReference type="PROSITE" id="PS51710">
    <property type="entry name" value="G_OBG"/>
    <property type="match status" value="1"/>
</dbReference>
<name>A0A934RS50_9BACT</name>
<evidence type="ECO:0000256" key="9">
    <source>
        <dbReference type="SAM" id="MobiDB-lite"/>
    </source>
</evidence>
<dbReference type="SUPFAM" id="SSF82051">
    <property type="entry name" value="Obg GTP-binding protein N-terminal domain"/>
    <property type="match status" value="1"/>
</dbReference>
<dbReference type="Proteomes" id="UP000617628">
    <property type="component" value="Unassembled WGS sequence"/>
</dbReference>
<dbReference type="NCBIfam" id="TIGR00231">
    <property type="entry name" value="small_GTP"/>
    <property type="match status" value="1"/>
</dbReference>
<dbReference type="EMBL" id="JAENIL010000002">
    <property type="protein sequence ID" value="MBK1875398.1"/>
    <property type="molecule type" value="Genomic_DNA"/>
</dbReference>
<feature type="region of interest" description="Disordered" evidence="9">
    <location>
        <begin position="331"/>
        <end position="353"/>
    </location>
</feature>
<feature type="binding site" evidence="8">
    <location>
        <begin position="213"/>
        <end position="216"/>
    </location>
    <ligand>
        <name>GTP</name>
        <dbReference type="ChEBI" id="CHEBI:37565"/>
    </ligand>
</feature>
<evidence type="ECO:0000256" key="7">
    <source>
        <dbReference type="ARBA" id="ARBA00023134"/>
    </source>
</evidence>
<dbReference type="GO" id="GO:0005525">
    <property type="term" value="F:GTP binding"/>
    <property type="evidence" value="ECO:0007669"/>
    <property type="project" value="UniProtKB-UniRule"/>
</dbReference>
<feature type="domain" description="OBG-type G" evidence="10">
    <location>
        <begin position="159"/>
        <end position="328"/>
    </location>
</feature>
<dbReference type="GO" id="GO:0003924">
    <property type="term" value="F:GTPase activity"/>
    <property type="evidence" value="ECO:0007669"/>
    <property type="project" value="UniProtKB-UniRule"/>
</dbReference>
<dbReference type="PRINTS" id="PR00326">
    <property type="entry name" value="GTP1OBG"/>
</dbReference>
<dbReference type="RefSeq" id="WP_200353616.1">
    <property type="nucleotide sequence ID" value="NZ_JAENIL010000002.1"/>
</dbReference>
<dbReference type="NCBIfam" id="NF008955">
    <property type="entry name" value="PRK12297.1"/>
    <property type="match status" value="1"/>
</dbReference>
<dbReference type="GO" id="GO:0000287">
    <property type="term" value="F:magnesium ion binding"/>
    <property type="evidence" value="ECO:0007669"/>
    <property type="project" value="InterPro"/>
</dbReference>
<comment type="subunit">
    <text evidence="8">Monomer.</text>
</comment>
<feature type="binding site" evidence="8">
    <location>
        <position position="172"/>
    </location>
    <ligand>
        <name>Mg(2+)</name>
        <dbReference type="ChEBI" id="CHEBI:18420"/>
    </ligand>
</feature>
<organism evidence="12 13">
    <name type="scientific">Pelagicoccus mobilis</name>
    <dbReference type="NCBI Taxonomy" id="415221"/>
    <lineage>
        <taxon>Bacteria</taxon>
        <taxon>Pseudomonadati</taxon>
        <taxon>Verrucomicrobiota</taxon>
        <taxon>Opitutia</taxon>
        <taxon>Puniceicoccales</taxon>
        <taxon>Pelagicoccaceae</taxon>
        <taxon>Pelagicoccus</taxon>
    </lineage>
</organism>
<dbReference type="AlphaFoldDB" id="A0A934RS50"/>
<comment type="caution">
    <text evidence="12">The sequence shown here is derived from an EMBL/GenBank/DDBJ whole genome shotgun (WGS) entry which is preliminary data.</text>
</comment>
<feature type="binding site" evidence="8">
    <location>
        <begin position="165"/>
        <end position="172"/>
    </location>
    <ligand>
        <name>GTP</name>
        <dbReference type="ChEBI" id="CHEBI:37565"/>
    </ligand>
</feature>
<keyword evidence="13" id="KW-1185">Reference proteome</keyword>
<dbReference type="Gene3D" id="2.70.210.12">
    <property type="entry name" value="GTP1/OBG domain"/>
    <property type="match status" value="1"/>
</dbReference>
<feature type="compositionally biased region" description="Acidic residues" evidence="9">
    <location>
        <begin position="339"/>
        <end position="353"/>
    </location>
</feature>
<evidence type="ECO:0000313" key="12">
    <source>
        <dbReference type="EMBL" id="MBK1875398.1"/>
    </source>
</evidence>
<dbReference type="InterPro" id="IPR031167">
    <property type="entry name" value="G_OBG"/>
</dbReference>
<dbReference type="NCBIfam" id="TIGR02729">
    <property type="entry name" value="Obg_CgtA"/>
    <property type="match status" value="1"/>
</dbReference>
<reference evidence="12" key="1">
    <citation type="submission" date="2021-01" db="EMBL/GenBank/DDBJ databases">
        <title>Modified the classification status of verrucomicrobia.</title>
        <authorList>
            <person name="Feng X."/>
        </authorList>
    </citation>
    <scope>NUCLEOTIDE SEQUENCE</scope>
    <source>
        <strain evidence="12">KCTC 13126</strain>
    </source>
</reference>
<dbReference type="EC" id="3.6.5.-" evidence="8"/>
<accession>A0A934RS50</accession>
<keyword evidence="5 8" id="KW-0378">Hydrolase</keyword>
<feature type="binding site" evidence="8">
    <location>
        <begin position="283"/>
        <end position="286"/>
    </location>
    <ligand>
        <name>GTP</name>
        <dbReference type="ChEBI" id="CHEBI:37565"/>
    </ligand>
</feature>
<keyword evidence="4 8" id="KW-0547">Nucleotide-binding</keyword>
<dbReference type="CDD" id="cd01898">
    <property type="entry name" value="Obg"/>
    <property type="match status" value="1"/>
</dbReference>
<dbReference type="HAMAP" id="MF_01454">
    <property type="entry name" value="GTPase_Obg"/>
    <property type="match status" value="1"/>
</dbReference>
<dbReference type="FunFam" id="2.70.210.12:FF:000001">
    <property type="entry name" value="GTPase Obg"/>
    <property type="match status" value="1"/>
</dbReference>
<dbReference type="PANTHER" id="PTHR11702">
    <property type="entry name" value="DEVELOPMENTALLY REGULATED GTP-BINDING PROTEIN-RELATED"/>
    <property type="match status" value="1"/>
</dbReference>
<evidence type="ECO:0000256" key="4">
    <source>
        <dbReference type="ARBA" id="ARBA00022741"/>
    </source>
</evidence>
<dbReference type="Pfam" id="PF01926">
    <property type="entry name" value="MMR_HSR1"/>
    <property type="match status" value="1"/>
</dbReference>
<dbReference type="Pfam" id="PF01018">
    <property type="entry name" value="GTP1_OBG"/>
    <property type="match status" value="1"/>
</dbReference>
<evidence type="ECO:0000313" key="13">
    <source>
        <dbReference type="Proteomes" id="UP000617628"/>
    </source>
</evidence>
<evidence type="ECO:0000256" key="2">
    <source>
        <dbReference type="ARBA" id="ARBA00022490"/>
    </source>
</evidence>
<dbReference type="InterPro" id="IPR045086">
    <property type="entry name" value="OBG_GTPase"/>
</dbReference>
<dbReference type="InterPro" id="IPR027417">
    <property type="entry name" value="P-loop_NTPase"/>
</dbReference>
<dbReference type="GO" id="GO:0042254">
    <property type="term" value="P:ribosome biogenesis"/>
    <property type="evidence" value="ECO:0007669"/>
    <property type="project" value="UniProtKB-UniRule"/>
</dbReference>
<dbReference type="InterPro" id="IPR006169">
    <property type="entry name" value="GTP1_OBG_dom"/>
</dbReference>
<feature type="binding site" evidence="8">
    <location>
        <begin position="309"/>
        <end position="311"/>
    </location>
    <ligand>
        <name>GTP</name>
        <dbReference type="ChEBI" id="CHEBI:37565"/>
    </ligand>
</feature>
<protein>
    <recommendedName>
        <fullName evidence="8">GTPase Obg</fullName>
        <ecNumber evidence="8">3.6.5.-</ecNumber>
    </recommendedName>
    <alternativeName>
        <fullName evidence="8">GTP-binding protein Obg</fullName>
    </alternativeName>
</protein>
<dbReference type="PIRSF" id="PIRSF002401">
    <property type="entry name" value="GTP_bd_Obg/CgtA"/>
    <property type="match status" value="1"/>
</dbReference>
<dbReference type="InterPro" id="IPR014100">
    <property type="entry name" value="GTP-bd_Obg/CgtA"/>
</dbReference>
<dbReference type="NCBIfam" id="NF008956">
    <property type="entry name" value="PRK12299.1"/>
    <property type="match status" value="1"/>
</dbReference>
<dbReference type="GO" id="GO:0043022">
    <property type="term" value="F:ribosome binding"/>
    <property type="evidence" value="ECO:0007669"/>
    <property type="project" value="UniProtKB-ARBA"/>
</dbReference>
<keyword evidence="2 8" id="KW-0963">Cytoplasm</keyword>
<feature type="domain" description="Obg" evidence="11">
    <location>
        <begin position="1"/>
        <end position="158"/>
    </location>
</feature>
<proteinExistence type="inferred from homology"/>
<dbReference type="InterPro" id="IPR006073">
    <property type="entry name" value="GTP-bd"/>
</dbReference>
<sequence>MFVDETRIIAQAGDGGNGCISFRREKYEAFGGPNGGDGGKGGDVILEGTNNENNLIKFRFQQHWKAEKGQGGMGSDRIGRSGKDAVLLVPLGTIVTDLATDQIVAEIMEVGQRVRILKGGNGGWGNAKFKSSINRAPRRANPGDPGETGEFKLILKSIADVGLVGYPNAGKSTLTNMITNARPKMAPYPFTTLHPGIGVIEYPSRYERLQMADIPGIIEGASENRGLGHRFLRHIERCFVLSFIIDMSGIDGRAPWDDYSQLINELGAYDASLLDKPRVVLANKMDEEIAEENLKEFRKRHDVTVQPISCLTEEGLEEYKEVLWEKVAEAKASEKESEAVDSESANDDSDITS</sequence>
<evidence type="ECO:0000256" key="3">
    <source>
        <dbReference type="ARBA" id="ARBA00022723"/>
    </source>
</evidence>
<keyword evidence="6 8" id="KW-0460">Magnesium</keyword>
<comment type="subcellular location">
    <subcellularLocation>
        <location evidence="8">Cytoplasm</location>
    </subcellularLocation>
</comment>
<comment type="cofactor">
    <cofactor evidence="8">
        <name>Mg(2+)</name>
        <dbReference type="ChEBI" id="CHEBI:18420"/>
    </cofactor>
</comment>